<reference evidence="2" key="1">
    <citation type="journal article" date="2024" name="Proc. Natl. Acad. Sci. U.S.A.">
        <title>Extraordinary preservation of gene collinearity over three hundred million years revealed in homosporous lycophytes.</title>
        <authorList>
            <person name="Li C."/>
            <person name="Wickell D."/>
            <person name="Kuo L.Y."/>
            <person name="Chen X."/>
            <person name="Nie B."/>
            <person name="Liao X."/>
            <person name="Peng D."/>
            <person name="Ji J."/>
            <person name="Jenkins J."/>
            <person name="Williams M."/>
            <person name="Shu S."/>
            <person name="Plott C."/>
            <person name="Barry K."/>
            <person name="Rajasekar S."/>
            <person name="Grimwood J."/>
            <person name="Han X."/>
            <person name="Sun S."/>
            <person name="Hou Z."/>
            <person name="He W."/>
            <person name="Dai G."/>
            <person name="Sun C."/>
            <person name="Schmutz J."/>
            <person name="Leebens-Mack J.H."/>
            <person name="Li F.W."/>
            <person name="Wang L."/>
        </authorList>
    </citation>
    <scope>NUCLEOTIDE SEQUENCE [LARGE SCALE GENOMIC DNA]</scope>
    <source>
        <strain evidence="2">cv. PW_Plant_1</strain>
    </source>
</reference>
<evidence type="ECO:0000313" key="2">
    <source>
        <dbReference type="Proteomes" id="UP001162992"/>
    </source>
</evidence>
<accession>A0ACC2DX52</accession>
<evidence type="ECO:0000313" key="1">
    <source>
        <dbReference type="EMBL" id="KAJ7558757.1"/>
    </source>
</evidence>
<keyword evidence="2" id="KW-1185">Reference proteome</keyword>
<dbReference type="Proteomes" id="UP001162992">
    <property type="component" value="Chromosome 4"/>
</dbReference>
<dbReference type="EMBL" id="CM055095">
    <property type="protein sequence ID" value="KAJ7558757.1"/>
    <property type="molecule type" value="Genomic_DNA"/>
</dbReference>
<protein>
    <submittedName>
        <fullName evidence="1">Uncharacterized protein</fullName>
    </submittedName>
</protein>
<proteinExistence type="predicted"/>
<gene>
    <name evidence="1" type="ORF">O6H91_04G054500</name>
</gene>
<sequence>MRKLELTESDEEWKEDEEDILRAVEEDGDEEEDDPHDADFNPFDGVQSRGSRRTGKGNYDSDEIEEQSDYNDDDESFNLVDESDDDYQETSTRRKPKKSQPNQQGRGSLSKKRGRVTQSDISPSFSEDFSSNESAYSEEDEYAPHKRKVASSNRNKWTRSDVALPSSRRSDYGKPHEVSPRETRMSRRQVPRKSYAEADDSDDQDDEKRAKKRAKATIDEVDEEDGDTIERVLWHQPRGIAEAELEEGRQAEPFILDTDPHKEIDWDEQEFYIKFKGQSYLHCEWHLLSDLSQLSGYKKVLNYMKKVEEDRQIRKSLSPEEAELHDLGKEMELDLLKQYRQVERVFADRFVKTEYSEDIQEYLVKWKGLSYSEATWEKDNDLTFAREAINEYKAREAAIAVQGKLVESQRKKGKVNLRKLEEQPEWLKGGTLRDYQLEGLNFLMNSWRNDTNVILADEMGLGKTVQSVSMLGFLQYTQQIYGPFLVVVPLSTLTNWAKEFRKWLPDMNVVVYVGNRASREVCQNYEFYNIDVPGRPIRFNALITTYEVVLKDKAVLGKIKWTYLMVDEAHRLKNSEASLYITLSEFITKNKVLITGTPLQNSVEELWALLHFLDPEKFKNKDDFAERYKNLNSFNETELANLHKELRPHLLRRVIKDVEKSLPPKIERILRVDMSPLQKQYYKWILERNFHDLNKGVRGTNQVSLLNIVVELKKCCNHPFLFESADHGYGGYTSTNNENKVHRLVLSSGKLVLLDKLLIRLRETKHRVLIFSQMVKMLDILADYLSLRGFQFQRLDGSTRADLRHQAMEHFNAPGSDDFCFLLSTRAGGLGINLATADTVIIFDSDWNPQNDLQAMSRAHRIGQQEVVNIYRFVTSRSVEEDILERAKKKMVLDHLVIQQLNAQGRLEKKETKKGTALFDKNELAAILRFGAEELFKEDRSEEEANSKLENMDIDEILDRAEKVESKGAEEGHGHELLNAFKVANFSSTEDDASFWSRLIQPEAVTQAQESLVPRAARNVKNYAEYTQNDRSRKKKKGMEARDRPPKRSNKAQETLQPARLDAPAVHVFNWQNRNLSRRDANAFVKAVKKYGDKSRIGMIAMDVGGIVEDAASGAQLQLWDALVKGCKEAVKKAGSDTKLYAFRIVENLNMYLPCNHQNAWMNLLDEAAILDFFGYPVKAQEILDRIRELTLLYKRVNHYQDPITQFCLRSHPKSPTWSRSCGWNEVDDARLLLGIYFHGFGSWEKIRADERLGLNKKIAPAGTSAAGTSLPRGMQLDARVNALLRTELDLDKESQASKTRNRIDSVISQSARSQTNSKDRSKQASGTRERQVRGSARNVFRDHLAGSRPESEGKEEGEISDAEGSGQPQGVMKKETLDKETKEEKWLEWCAIVMEDQIRTLKRLQKLQTTSVDLPKEEVLFKVKKYLKLLGRKIDIILEEHFGTRYLHKMAIRLWNYVAKFSNLPGNRLSEIYAKLKQEGQSGAGAAFFDVNNGIPAATSSGRDGESNVMHNDHASKRRQHPPDNHGSDALYKDSERDEAQVGGWRYQRREDRLDQDETGADIGPFNMSEHRKWDGWRPETWERGVLRDRPLLPHPVPIGPVINHGTNGREGIPWLNGGAPALGDPNWHGVGFNHVLW</sequence>
<organism evidence="1 2">
    <name type="scientific">Diphasiastrum complanatum</name>
    <name type="common">Issler's clubmoss</name>
    <name type="synonym">Lycopodium complanatum</name>
    <dbReference type="NCBI Taxonomy" id="34168"/>
    <lineage>
        <taxon>Eukaryota</taxon>
        <taxon>Viridiplantae</taxon>
        <taxon>Streptophyta</taxon>
        <taxon>Embryophyta</taxon>
        <taxon>Tracheophyta</taxon>
        <taxon>Lycopodiopsida</taxon>
        <taxon>Lycopodiales</taxon>
        <taxon>Lycopodiaceae</taxon>
        <taxon>Lycopodioideae</taxon>
        <taxon>Diphasiastrum</taxon>
    </lineage>
</organism>
<comment type="caution">
    <text evidence="1">The sequence shown here is derived from an EMBL/GenBank/DDBJ whole genome shotgun (WGS) entry which is preliminary data.</text>
</comment>
<name>A0ACC2DX52_DIPCM</name>